<dbReference type="RefSeq" id="WP_225235538.1">
    <property type="nucleotide sequence ID" value="NZ_JBAPLV010000022.1"/>
</dbReference>
<reference evidence="2 3" key="1">
    <citation type="submission" date="2024-03" db="EMBL/GenBank/DDBJ databases">
        <title>Draft genome sequence of Klenkia terrae.</title>
        <authorList>
            <person name="Duangmal K."/>
            <person name="Chantavorakit T."/>
        </authorList>
    </citation>
    <scope>NUCLEOTIDE SEQUENCE [LARGE SCALE GENOMIC DNA]</scope>
    <source>
        <strain evidence="2 3">JCM 17786</strain>
    </source>
</reference>
<evidence type="ECO:0000313" key="2">
    <source>
        <dbReference type="EMBL" id="MEI4280318.1"/>
    </source>
</evidence>
<sequence>MKRTTLGIAALLTLTACGGGSSPSADGDRIRLAYAFAPVAGLSPYSDDAVIGYGVGATETLVRLDPAGAPEPLLATSWTQVDDLTWQFDLRDDVTFHDGTAMTADVVAASLQHAVDADPSPRALSGVELTVAAADEDTLTLATAAPDPVLPQRLTSPELVVLSPGAYADPSSPDLVGTGTGPYELTAVTGTSGATLDADPDYWGGAPAADGVDVTFLSDGTGRTAALRADEVDVAQAVPVSQVDGLGSGHRLQSVPLPRTVSLHLTTTSPVFADPGLRETARQAVAGLDVAGTLYEGQADPPQGLFGPTSTWAADRQPPTYPSAVPASGQAVSLATFSDRAEMPEVAAAVADALRTAGFTVDLQVGLYSDMEADYLDGRYDAVLMSRSYGQDTADPLSYLASDFGCAGGYDLSQFCDPAVDAELAAGSQLTDVAARNQVALAVERTVLGSDAVVPVVHDRTRFGVADRVSGLAADPWERSIITVDTAVS</sequence>
<dbReference type="PIRSF" id="PIRSF002741">
    <property type="entry name" value="MppA"/>
    <property type="match status" value="1"/>
</dbReference>
<dbReference type="Pfam" id="PF00496">
    <property type="entry name" value="SBP_bac_5"/>
    <property type="match status" value="1"/>
</dbReference>
<dbReference type="PANTHER" id="PTHR30290">
    <property type="entry name" value="PERIPLASMIC BINDING COMPONENT OF ABC TRANSPORTER"/>
    <property type="match status" value="1"/>
</dbReference>
<dbReference type="Proteomes" id="UP001373496">
    <property type="component" value="Unassembled WGS sequence"/>
</dbReference>
<dbReference type="SUPFAM" id="SSF53850">
    <property type="entry name" value="Periplasmic binding protein-like II"/>
    <property type="match status" value="1"/>
</dbReference>
<evidence type="ECO:0000313" key="3">
    <source>
        <dbReference type="Proteomes" id="UP001373496"/>
    </source>
</evidence>
<dbReference type="InterPro" id="IPR000914">
    <property type="entry name" value="SBP_5_dom"/>
</dbReference>
<evidence type="ECO:0000259" key="1">
    <source>
        <dbReference type="Pfam" id="PF00496"/>
    </source>
</evidence>
<dbReference type="CDD" id="cd08490">
    <property type="entry name" value="PBP2_NikA_DppA_OppA_like_3"/>
    <property type="match status" value="1"/>
</dbReference>
<dbReference type="PANTHER" id="PTHR30290:SF65">
    <property type="entry name" value="MONOACYL PHOSPHATIDYLINOSITOL TETRAMANNOSIDE-BINDING PROTEIN LPQW-RELATED"/>
    <property type="match status" value="1"/>
</dbReference>
<name>A0ABU8EAC0_9ACTN</name>
<comment type="caution">
    <text evidence="2">The sequence shown here is derived from an EMBL/GenBank/DDBJ whole genome shotgun (WGS) entry which is preliminary data.</text>
</comment>
<protein>
    <submittedName>
        <fullName evidence="2">ABC transporter substrate-binding protein</fullName>
    </submittedName>
</protein>
<dbReference type="InterPro" id="IPR039424">
    <property type="entry name" value="SBP_5"/>
</dbReference>
<dbReference type="InterPro" id="IPR030678">
    <property type="entry name" value="Peptide/Ni-bd"/>
</dbReference>
<dbReference type="Gene3D" id="3.40.190.10">
    <property type="entry name" value="Periplasmic binding protein-like II"/>
    <property type="match status" value="1"/>
</dbReference>
<dbReference type="PROSITE" id="PS51257">
    <property type="entry name" value="PROKAR_LIPOPROTEIN"/>
    <property type="match status" value="1"/>
</dbReference>
<keyword evidence="3" id="KW-1185">Reference proteome</keyword>
<accession>A0ABU8EAC0</accession>
<organism evidence="2 3">
    <name type="scientific">Klenkia terrae</name>
    <dbReference type="NCBI Taxonomy" id="1052259"/>
    <lineage>
        <taxon>Bacteria</taxon>
        <taxon>Bacillati</taxon>
        <taxon>Actinomycetota</taxon>
        <taxon>Actinomycetes</taxon>
        <taxon>Geodermatophilales</taxon>
        <taxon>Geodermatophilaceae</taxon>
        <taxon>Klenkia</taxon>
    </lineage>
</organism>
<gene>
    <name evidence="2" type="ORF">UXQ13_17730</name>
</gene>
<dbReference type="Gene3D" id="3.10.105.10">
    <property type="entry name" value="Dipeptide-binding Protein, Domain 3"/>
    <property type="match status" value="1"/>
</dbReference>
<dbReference type="EMBL" id="JBAPLV010000022">
    <property type="protein sequence ID" value="MEI4280318.1"/>
    <property type="molecule type" value="Genomic_DNA"/>
</dbReference>
<proteinExistence type="predicted"/>
<feature type="domain" description="Solute-binding protein family 5" evidence="1">
    <location>
        <begin position="70"/>
        <end position="410"/>
    </location>
</feature>